<sequence>MMMSKEIHSAADFEKEITNHKGYALVDFWATWCPPCRMMAPVLESAEQQLGDKINFVKVDVDEQQQLAAEFDIMSIPTLVVFKDGKPVKRMSGYRPLDTFVEELKSAVES</sequence>
<evidence type="ECO:0000256" key="1">
    <source>
        <dbReference type="ARBA" id="ARBA00008987"/>
    </source>
</evidence>
<dbReference type="Proteomes" id="UP000004736">
    <property type="component" value="Unassembled WGS sequence"/>
</dbReference>
<dbReference type="eggNOG" id="COG3118">
    <property type="taxonomic scope" value="Bacteria"/>
</dbReference>
<evidence type="ECO:0000256" key="3">
    <source>
        <dbReference type="ARBA" id="ARBA00022448"/>
    </source>
</evidence>
<dbReference type="FunFam" id="3.40.30.10:FF:000001">
    <property type="entry name" value="Thioredoxin"/>
    <property type="match status" value="1"/>
</dbReference>
<feature type="disulfide bond" description="Redox-active" evidence="10">
    <location>
        <begin position="33"/>
        <end position="36"/>
    </location>
</feature>
<dbReference type="PROSITE" id="PS00194">
    <property type="entry name" value="THIOREDOXIN_1"/>
    <property type="match status" value="1"/>
</dbReference>
<evidence type="ECO:0000313" key="13">
    <source>
        <dbReference type="Proteomes" id="UP000004736"/>
    </source>
</evidence>
<feature type="active site" description="Nucleophile" evidence="9">
    <location>
        <position position="33"/>
    </location>
</feature>
<dbReference type="GO" id="GO:0045454">
    <property type="term" value="P:cell redox homeostasis"/>
    <property type="evidence" value="ECO:0007669"/>
    <property type="project" value="TreeGrafter"/>
</dbReference>
<feature type="site" description="Deprotonates C-terminal active site Cys" evidence="9">
    <location>
        <position position="27"/>
    </location>
</feature>
<dbReference type="Pfam" id="PF00085">
    <property type="entry name" value="Thioredoxin"/>
    <property type="match status" value="1"/>
</dbReference>
<dbReference type="NCBIfam" id="TIGR01068">
    <property type="entry name" value="thioredoxin"/>
    <property type="match status" value="1"/>
</dbReference>
<protein>
    <recommendedName>
        <fullName evidence="2 7">Thioredoxin</fullName>
    </recommendedName>
</protein>
<evidence type="ECO:0000256" key="2">
    <source>
        <dbReference type="ARBA" id="ARBA00020570"/>
    </source>
</evidence>
<evidence type="ECO:0000256" key="8">
    <source>
        <dbReference type="PIRNR" id="PIRNR000077"/>
    </source>
</evidence>
<feature type="site" description="Contributes to redox potential value" evidence="9">
    <location>
        <position position="34"/>
    </location>
</feature>
<reference evidence="12" key="1">
    <citation type="submission" date="2009-09" db="EMBL/GenBank/DDBJ databases">
        <authorList>
            <person name="Weinstock G."/>
            <person name="Sodergren E."/>
            <person name="Clifton S."/>
            <person name="Fulton L."/>
            <person name="Fulton B."/>
            <person name="Courtney L."/>
            <person name="Fronick C."/>
            <person name="Harrison M."/>
            <person name="Strong C."/>
            <person name="Farmer C."/>
            <person name="Delahaunty K."/>
            <person name="Markovic C."/>
            <person name="Hall O."/>
            <person name="Minx P."/>
            <person name="Tomlinson C."/>
            <person name="Mitreva M."/>
            <person name="Nelson J."/>
            <person name="Hou S."/>
            <person name="Wollam A."/>
            <person name="Pepin K.H."/>
            <person name="Johnson M."/>
            <person name="Bhonagiri V."/>
            <person name="Nash W.E."/>
            <person name="Warren W."/>
            <person name="Chinwalla A."/>
            <person name="Mardis E.R."/>
            <person name="Wilson R.K."/>
        </authorList>
    </citation>
    <scope>NUCLEOTIDE SEQUENCE [LARGE SCALE GENOMIC DNA]</scope>
    <source>
        <strain evidence="12">DSM 15470</strain>
    </source>
</reference>
<name>C9LNQ1_9FIRM</name>
<comment type="caution">
    <text evidence="12">The sequence shown here is derived from an EMBL/GenBank/DDBJ whole genome shotgun (WGS) entry which is preliminary data.</text>
</comment>
<evidence type="ECO:0000256" key="6">
    <source>
        <dbReference type="ARBA" id="ARBA00023284"/>
    </source>
</evidence>
<dbReference type="PANTHER" id="PTHR45663">
    <property type="entry name" value="GEO12009P1"/>
    <property type="match status" value="1"/>
</dbReference>
<dbReference type="CDD" id="cd02947">
    <property type="entry name" value="TRX_family"/>
    <property type="match status" value="1"/>
</dbReference>
<dbReference type="PROSITE" id="PS51352">
    <property type="entry name" value="THIOREDOXIN_2"/>
    <property type="match status" value="1"/>
</dbReference>
<keyword evidence="4" id="KW-0249">Electron transport</keyword>
<keyword evidence="5 10" id="KW-1015">Disulfide bond</keyword>
<dbReference type="PRINTS" id="PR00421">
    <property type="entry name" value="THIOREDOXIN"/>
</dbReference>
<organism evidence="12 13">
    <name type="scientific">Dialister invisus DSM 15470</name>
    <dbReference type="NCBI Taxonomy" id="592028"/>
    <lineage>
        <taxon>Bacteria</taxon>
        <taxon>Bacillati</taxon>
        <taxon>Bacillota</taxon>
        <taxon>Negativicutes</taxon>
        <taxon>Veillonellales</taxon>
        <taxon>Veillonellaceae</taxon>
        <taxon>Dialister</taxon>
    </lineage>
</organism>
<dbReference type="STRING" id="592028.GCWU000321_01174"/>
<evidence type="ECO:0000256" key="5">
    <source>
        <dbReference type="ARBA" id="ARBA00023157"/>
    </source>
</evidence>
<accession>C9LNQ1</accession>
<dbReference type="EMBL" id="ACIM02000001">
    <property type="protein sequence ID" value="EEW97187.1"/>
    <property type="molecule type" value="Genomic_DNA"/>
</dbReference>
<dbReference type="GO" id="GO:0005829">
    <property type="term" value="C:cytosol"/>
    <property type="evidence" value="ECO:0007669"/>
    <property type="project" value="TreeGrafter"/>
</dbReference>
<dbReference type="InterPro" id="IPR036249">
    <property type="entry name" value="Thioredoxin-like_sf"/>
</dbReference>
<feature type="domain" description="Thioredoxin" evidence="11">
    <location>
        <begin position="4"/>
        <end position="109"/>
    </location>
</feature>
<dbReference type="PANTHER" id="PTHR45663:SF11">
    <property type="entry name" value="GEO12009P1"/>
    <property type="match status" value="1"/>
</dbReference>
<evidence type="ECO:0000256" key="7">
    <source>
        <dbReference type="NCBIfam" id="TIGR01068"/>
    </source>
</evidence>
<keyword evidence="6 10" id="KW-0676">Redox-active center</keyword>
<keyword evidence="13" id="KW-1185">Reference proteome</keyword>
<dbReference type="AlphaFoldDB" id="C9LNQ1"/>
<dbReference type="GO" id="GO:0015035">
    <property type="term" value="F:protein-disulfide reductase activity"/>
    <property type="evidence" value="ECO:0007669"/>
    <property type="project" value="UniProtKB-UniRule"/>
</dbReference>
<evidence type="ECO:0000313" key="12">
    <source>
        <dbReference type="EMBL" id="EEW97187.1"/>
    </source>
</evidence>
<keyword evidence="3" id="KW-0813">Transport</keyword>
<dbReference type="HOGENOM" id="CLU_090389_10_4_9"/>
<dbReference type="SUPFAM" id="SSF52833">
    <property type="entry name" value="Thioredoxin-like"/>
    <property type="match status" value="1"/>
</dbReference>
<feature type="active site" description="Nucleophile" evidence="9">
    <location>
        <position position="36"/>
    </location>
</feature>
<dbReference type="InterPro" id="IPR017937">
    <property type="entry name" value="Thioredoxin_CS"/>
</dbReference>
<gene>
    <name evidence="12" type="primary">trxA</name>
    <name evidence="12" type="ORF">GCWU000321_01174</name>
</gene>
<dbReference type="Gene3D" id="3.40.30.10">
    <property type="entry name" value="Glutaredoxin"/>
    <property type="match status" value="1"/>
</dbReference>
<proteinExistence type="inferred from homology"/>
<evidence type="ECO:0000256" key="4">
    <source>
        <dbReference type="ARBA" id="ARBA00022982"/>
    </source>
</evidence>
<feature type="site" description="Contributes to redox potential value" evidence="9">
    <location>
        <position position="35"/>
    </location>
</feature>
<evidence type="ECO:0000256" key="9">
    <source>
        <dbReference type="PIRSR" id="PIRSR000077-1"/>
    </source>
</evidence>
<dbReference type="InterPro" id="IPR005746">
    <property type="entry name" value="Thioredoxin"/>
</dbReference>
<evidence type="ECO:0000259" key="11">
    <source>
        <dbReference type="PROSITE" id="PS51352"/>
    </source>
</evidence>
<evidence type="ECO:0000256" key="10">
    <source>
        <dbReference type="PIRSR" id="PIRSR000077-4"/>
    </source>
</evidence>
<comment type="similarity">
    <text evidence="1 8">Belongs to the thioredoxin family.</text>
</comment>
<dbReference type="PIRSF" id="PIRSF000077">
    <property type="entry name" value="Thioredoxin"/>
    <property type="match status" value="1"/>
</dbReference>
<dbReference type="InterPro" id="IPR013766">
    <property type="entry name" value="Thioredoxin_domain"/>
</dbReference>